<dbReference type="Gene3D" id="3.40.1500.20">
    <property type="match status" value="1"/>
</dbReference>
<dbReference type="Proteomes" id="UP000199068">
    <property type="component" value="Unassembled WGS sequence"/>
</dbReference>
<reference evidence="1 2" key="1">
    <citation type="submission" date="2016-10" db="EMBL/GenBank/DDBJ databases">
        <authorList>
            <person name="de Groot N.N."/>
        </authorList>
    </citation>
    <scope>NUCLEOTIDE SEQUENCE [LARGE SCALE GENOMIC DNA]</scope>
    <source>
        <strain evidence="1 2">DSM 797</strain>
    </source>
</reference>
<organism evidence="1 2">
    <name type="scientific">Romboutsia lituseburensis DSM 797</name>
    <dbReference type="NCBI Taxonomy" id="1121325"/>
    <lineage>
        <taxon>Bacteria</taxon>
        <taxon>Bacillati</taxon>
        <taxon>Bacillota</taxon>
        <taxon>Clostridia</taxon>
        <taxon>Peptostreptococcales</taxon>
        <taxon>Peptostreptococcaceae</taxon>
        <taxon>Romboutsia</taxon>
    </lineage>
</organism>
<name>A0A1G9I6G0_9FIRM</name>
<evidence type="ECO:0000313" key="2">
    <source>
        <dbReference type="Proteomes" id="UP000199068"/>
    </source>
</evidence>
<protein>
    <submittedName>
        <fullName evidence="1">Uncharacterized protein</fullName>
    </submittedName>
</protein>
<evidence type="ECO:0000313" key="1">
    <source>
        <dbReference type="EMBL" id="SDL20799.1"/>
    </source>
</evidence>
<dbReference type="RefSeq" id="WP_092721844.1">
    <property type="nucleotide sequence ID" value="NZ_FNGW01000001.1"/>
</dbReference>
<dbReference type="AlphaFoldDB" id="A0A1G9I6G0"/>
<keyword evidence="2" id="KW-1185">Reference proteome</keyword>
<proteinExistence type="predicted"/>
<dbReference type="EMBL" id="FNGW01000001">
    <property type="protein sequence ID" value="SDL20799.1"/>
    <property type="molecule type" value="Genomic_DNA"/>
</dbReference>
<gene>
    <name evidence="1" type="ORF">SAMN04515677_101124</name>
</gene>
<dbReference type="STRING" id="1121325.SAMN04515677_101124"/>
<accession>A0A1G9I6G0</accession>
<sequence>MYDLEELRNKILNKIKSKFDIKQLDMNFKEEFYYPKSIHLLKFNIEQYQIKNLGNLAILKGKGLGIMKMLTVVFTPSITKDIPLVIIDFIKMANKRTVFIEFYTNHIIQKESINGLENRLEKLNIKYEYIENYIESINWYTTLRNKYSILKKSTKKYDKILYEMVLENLEEYLSYVQNIKIESNEKNTKLETFINDLIYKGNPSTSVLEKALGKEETIKLFKEIIFNYK</sequence>